<evidence type="ECO:0000313" key="1">
    <source>
        <dbReference type="EMBL" id="CAB4531344.1"/>
    </source>
</evidence>
<reference evidence="1" key="1">
    <citation type="submission" date="2020-05" db="EMBL/GenBank/DDBJ databases">
        <authorList>
            <person name="Chiriac C."/>
            <person name="Salcher M."/>
            <person name="Ghai R."/>
            <person name="Kavagutti S V."/>
        </authorList>
    </citation>
    <scope>NUCLEOTIDE SEQUENCE</scope>
</reference>
<protein>
    <submittedName>
        <fullName evidence="1">Unannotated protein</fullName>
    </submittedName>
</protein>
<dbReference type="SUPFAM" id="SSF52540">
    <property type="entry name" value="P-loop containing nucleoside triphosphate hydrolases"/>
    <property type="match status" value="1"/>
</dbReference>
<sequence>MSTQIFPSITPNLQVSLIGKSSVEIATYFGLSIAPLESSDVALFIVSASDGISPENAQLWQTARDLYIPSLILITELTNGEIDFDDMSAIAGRMLDTVQTPFLVLHDESGNPTALINLDTLKIANYTNGIRTERESDPEHKVLVFEFRKEYLEAVEEFGPTGFQDGLSFPAIPFIPSNGLGSYEIATLINSIKNLPSRR</sequence>
<dbReference type="EMBL" id="CAEZSJ010000002">
    <property type="protein sequence ID" value="CAB4531344.1"/>
    <property type="molecule type" value="Genomic_DNA"/>
</dbReference>
<dbReference type="Gene3D" id="3.40.50.300">
    <property type="entry name" value="P-loop containing nucleotide triphosphate hydrolases"/>
    <property type="match status" value="1"/>
</dbReference>
<proteinExistence type="predicted"/>
<accession>A0A6J6AXR5</accession>
<dbReference type="InterPro" id="IPR027417">
    <property type="entry name" value="P-loop_NTPase"/>
</dbReference>
<name>A0A6J6AXR5_9ZZZZ</name>
<gene>
    <name evidence="1" type="ORF">UFOPK1425_00019</name>
</gene>
<organism evidence="1">
    <name type="scientific">freshwater metagenome</name>
    <dbReference type="NCBI Taxonomy" id="449393"/>
    <lineage>
        <taxon>unclassified sequences</taxon>
        <taxon>metagenomes</taxon>
        <taxon>ecological metagenomes</taxon>
    </lineage>
</organism>
<dbReference type="AlphaFoldDB" id="A0A6J6AXR5"/>